<keyword evidence="1" id="KW-1133">Transmembrane helix</keyword>
<keyword evidence="1" id="KW-0472">Membrane</keyword>
<sequence length="182" mass="19475">MKKSLFALSFSLIASLSRAEDDGFYMSVGYQIGEAVQKVKNTGALQNLADRYDNLNNLLNQYNYLNSLVNLASTPSAITGAIGNLSSSAINLTSATTTSPAYQAVALALNAAVGMWQVIALFLLAVALALPIIKAINRLVTHQPLMGQPPLAIERMGQAPMAFYPLTNTKNSTKLIRSSKPL</sequence>
<evidence type="ECO:0000256" key="1">
    <source>
        <dbReference type="SAM" id="Phobius"/>
    </source>
</evidence>
<dbReference type="Pfam" id="PF18304">
    <property type="entry name" value="SabA_adhesion"/>
    <property type="match status" value="1"/>
</dbReference>
<evidence type="ECO:0000313" key="5">
    <source>
        <dbReference type="Proteomes" id="UP000012243"/>
    </source>
</evidence>
<dbReference type="AlphaFoldDB" id="N4TBC8"/>
<evidence type="ECO:0000256" key="2">
    <source>
        <dbReference type="SAM" id="SignalP"/>
    </source>
</evidence>
<comment type="caution">
    <text evidence="4">The sequence shown here is derived from an EMBL/GenBank/DDBJ whole genome shotgun (WGS) entry which is preliminary data.</text>
</comment>
<feature type="transmembrane region" description="Helical" evidence="1">
    <location>
        <begin position="115"/>
        <end position="136"/>
    </location>
</feature>
<keyword evidence="2" id="KW-0732">Signal</keyword>
<accession>N4TBC8</accession>
<evidence type="ECO:0000259" key="3">
    <source>
        <dbReference type="Pfam" id="PF18304"/>
    </source>
</evidence>
<feature type="signal peptide" evidence="2">
    <location>
        <begin position="1"/>
        <end position="19"/>
    </location>
</feature>
<proteinExistence type="predicted"/>
<reference evidence="4 5" key="1">
    <citation type="submission" date="2013-02" db="EMBL/GenBank/DDBJ databases">
        <title>Comparative Sequence Analysis of H. pylori Isolates.</title>
        <authorList>
            <person name="Blanchard T.G."/>
            <person name="Czinn S.J."/>
            <person name="McCracken C.M."/>
            <person name="Abolude K.A."/>
            <person name="Shefchek K.S."/>
            <person name="Maroo A.M."/>
            <person name="Santana-Cruz I.S."/>
            <person name="Tallon L.J."/>
            <person name="Ficke F.W.F."/>
        </authorList>
    </citation>
    <scope>NUCLEOTIDE SEQUENCE [LARGE SCALE GENOMIC DNA]</scope>
    <source>
        <strain evidence="4 5">Hp A-11</strain>
    </source>
</reference>
<protein>
    <submittedName>
        <fullName evidence="4">Putative outer membrane protein 30 1</fullName>
    </submittedName>
</protein>
<feature type="domain" description="SabA N-terminal extracellular adhesion" evidence="3">
    <location>
        <begin position="45"/>
        <end position="123"/>
    </location>
</feature>
<evidence type="ECO:0000313" key="4">
    <source>
        <dbReference type="EMBL" id="ENH60513.1"/>
    </source>
</evidence>
<gene>
    <name evidence="4" type="ORF">HPHPA11_1683</name>
</gene>
<feature type="chain" id="PRO_5004119975" evidence="2">
    <location>
        <begin position="20"/>
        <end position="182"/>
    </location>
</feature>
<dbReference type="Proteomes" id="UP000012243">
    <property type="component" value="Unassembled WGS sequence"/>
</dbReference>
<name>N4TBC8_HELPX</name>
<keyword evidence="1" id="KW-0812">Transmembrane</keyword>
<dbReference type="PATRIC" id="fig|992035.3.peg.1637"/>
<dbReference type="EMBL" id="AOTW01000001">
    <property type="protein sequence ID" value="ENH60513.1"/>
    <property type="molecule type" value="Genomic_DNA"/>
</dbReference>
<organism evidence="4 5">
    <name type="scientific">Helicobacter pylori Hp A-11</name>
    <dbReference type="NCBI Taxonomy" id="992035"/>
    <lineage>
        <taxon>Bacteria</taxon>
        <taxon>Pseudomonadati</taxon>
        <taxon>Campylobacterota</taxon>
        <taxon>Epsilonproteobacteria</taxon>
        <taxon>Campylobacterales</taxon>
        <taxon>Helicobacteraceae</taxon>
        <taxon>Helicobacter</taxon>
    </lineage>
</organism>
<dbReference type="InterPro" id="IPR040838">
    <property type="entry name" value="SabA_N_adhesion"/>
</dbReference>